<evidence type="ECO:0000256" key="1">
    <source>
        <dbReference type="SAM" id="Coils"/>
    </source>
</evidence>
<sequence>MEVDNLPGPAPGQAFAEDVHNLVLDYCADGLEAFYSCVSTALAQRGTGQENGDAGPSGASHDDPVLASVGQGTQRLYDSLASKAGASLGLFEAVCGGSGVFRPHVEVAVPQVGPVHLPGGGGLLAAQPPLTPTRAAAGGEEEAGPRQGGEAAPAAAGAEGECESELLARIAQMKGELEQVDQRCAALRAEVQRVDKHIITAGDASDYLALSSAAAGHKATLRAVAAAAEHLANLMARAAALRAGAGAGGGMGGGMGADKLQGFQQAGAGAGVANAAGTSLAAVTALAELVRV</sequence>
<dbReference type="Gramene" id="PNW88013">
    <property type="protein sequence ID" value="PNW88013"/>
    <property type="gene ID" value="CHLRE_01g010816v5"/>
</dbReference>
<dbReference type="AlphaFoldDB" id="A0A2K3E5I1"/>
<dbReference type="ExpressionAtlas" id="A0A2K3E5I1">
    <property type="expression patterns" value="baseline and differential"/>
</dbReference>
<reference evidence="3 4" key="1">
    <citation type="journal article" date="2007" name="Science">
        <title>The Chlamydomonas genome reveals the evolution of key animal and plant functions.</title>
        <authorList>
            <person name="Merchant S.S."/>
            <person name="Prochnik S.E."/>
            <person name="Vallon O."/>
            <person name="Harris E.H."/>
            <person name="Karpowicz S.J."/>
            <person name="Witman G.B."/>
            <person name="Terry A."/>
            <person name="Salamov A."/>
            <person name="Fritz-Laylin L.K."/>
            <person name="Marechal-Drouard L."/>
            <person name="Marshall W.F."/>
            <person name="Qu L.H."/>
            <person name="Nelson D.R."/>
            <person name="Sanderfoot A.A."/>
            <person name="Spalding M.H."/>
            <person name="Kapitonov V.V."/>
            <person name="Ren Q."/>
            <person name="Ferris P."/>
            <person name="Lindquist E."/>
            <person name="Shapiro H."/>
            <person name="Lucas S.M."/>
            <person name="Grimwood J."/>
            <person name="Schmutz J."/>
            <person name="Cardol P."/>
            <person name="Cerutti H."/>
            <person name="Chanfreau G."/>
            <person name="Chen C.L."/>
            <person name="Cognat V."/>
            <person name="Croft M.T."/>
            <person name="Dent R."/>
            <person name="Dutcher S."/>
            <person name="Fernandez E."/>
            <person name="Fukuzawa H."/>
            <person name="Gonzalez-Ballester D."/>
            <person name="Gonzalez-Halphen D."/>
            <person name="Hallmann A."/>
            <person name="Hanikenne M."/>
            <person name="Hippler M."/>
            <person name="Inwood W."/>
            <person name="Jabbari K."/>
            <person name="Kalanon M."/>
            <person name="Kuras R."/>
            <person name="Lefebvre P.A."/>
            <person name="Lemaire S.D."/>
            <person name="Lobanov A.V."/>
            <person name="Lohr M."/>
            <person name="Manuell A."/>
            <person name="Meier I."/>
            <person name="Mets L."/>
            <person name="Mittag M."/>
            <person name="Mittelmeier T."/>
            <person name="Moroney J.V."/>
            <person name="Moseley J."/>
            <person name="Napoli C."/>
            <person name="Nedelcu A.M."/>
            <person name="Niyogi K."/>
            <person name="Novoselov S.V."/>
            <person name="Paulsen I.T."/>
            <person name="Pazour G."/>
            <person name="Purton S."/>
            <person name="Ral J.P."/>
            <person name="Riano-Pachon D.M."/>
            <person name="Riekhof W."/>
            <person name="Rymarquis L."/>
            <person name="Schroda M."/>
            <person name="Stern D."/>
            <person name="Umen J."/>
            <person name="Willows R."/>
            <person name="Wilson N."/>
            <person name="Zimmer S.L."/>
            <person name="Allmer J."/>
            <person name="Balk J."/>
            <person name="Bisova K."/>
            <person name="Chen C.J."/>
            <person name="Elias M."/>
            <person name="Gendler K."/>
            <person name="Hauser C."/>
            <person name="Lamb M.R."/>
            <person name="Ledford H."/>
            <person name="Long J.C."/>
            <person name="Minagawa J."/>
            <person name="Page M.D."/>
            <person name="Pan J."/>
            <person name="Pootakham W."/>
            <person name="Roje S."/>
            <person name="Rose A."/>
            <person name="Stahlberg E."/>
            <person name="Terauchi A.M."/>
            <person name="Yang P."/>
            <person name="Ball S."/>
            <person name="Bowler C."/>
            <person name="Dieckmann C.L."/>
            <person name="Gladyshev V.N."/>
            <person name="Green P."/>
            <person name="Jorgensen R."/>
            <person name="Mayfield S."/>
            <person name="Mueller-Roeber B."/>
            <person name="Rajamani S."/>
            <person name="Sayre R.T."/>
            <person name="Brokstein P."/>
            <person name="Dubchak I."/>
            <person name="Goodstein D."/>
            <person name="Hornick L."/>
            <person name="Huang Y.W."/>
            <person name="Jhaveri J."/>
            <person name="Luo Y."/>
            <person name="Martinez D."/>
            <person name="Ngau W.C."/>
            <person name="Otillar B."/>
            <person name="Poliakov A."/>
            <person name="Porter A."/>
            <person name="Szajkowski L."/>
            <person name="Werner G."/>
            <person name="Zhou K."/>
            <person name="Grigoriev I.V."/>
            <person name="Rokhsar D.S."/>
            <person name="Grossman A.R."/>
        </authorList>
    </citation>
    <scope>NUCLEOTIDE SEQUENCE [LARGE SCALE GENOMIC DNA]</scope>
    <source>
        <strain evidence="4">CC-503</strain>
    </source>
</reference>
<feature type="coiled-coil region" evidence="1">
    <location>
        <begin position="163"/>
        <end position="197"/>
    </location>
</feature>
<dbReference type="KEGG" id="cre:CHLRE_01g010816v5"/>
<feature type="compositionally biased region" description="Low complexity" evidence="2">
    <location>
        <begin position="129"/>
        <end position="138"/>
    </location>
</feature>
<feature type="compositionally biased region" description="Low complexity" evidence="2">
    <location>
        <begin position="148"/>
        <end position="158"/>
    </location>
</feature>
<evidence type="ECO:0000256" key="2">
    <source>
        <dbReference type="SAM" id="MobiDB-lite"/>
    </source>
</evidence>
<feature type="region of interest" description="Disordered" evidence="2">
    <location>
        <begin position="46"/>
        <end position="66"/>
    </location>
</feature>
<dbReference type="OrthoDB" id="545181at2759"/>
<organism evidence="3 4">
    <name type="scientific">Chlamydomonas reinhardtii</name>
    <name type="common">Chlamydomonas smithii</name>
    <dbReference type="NCBI Taxonomy" id="3055"/>
    <lineage>
        <taxon>Eukaryota</taxon>
        <taxon>Viridiplantae</taxon>
        <taxon>Chlorophyta</taxon>
        <taxon>core chlorophytes</taxon>
        <taxon>Chlorophyceae</taxon>
        <taxon>CS clade</taxon>
        <taxon>Chlamydomonadales</taxon>
        <taxon>Chlamydomonadaceae</taxon>
        <taxon>Chlamydomonas</taxon>
    </lineage>
</organism>
<proteinExistence type="predicted"/>
<dbReference type="EMBL" id="CM008962">
    <property type="protein sequence ID" value="PNW88013.1"/>
    <property type="molecule type" value="Genomic_DNA"/>
</dbReference>
<name>A0A2K3E5I1_CHLRE</name>
<dbReference type="Proteomes" id="UP000006906">
    <property type="component" value="Chromosome 1"/>
</dbReference>
<dbReference type="GeneID" id="66051976"/>
<evidence type="ECO:0000313" key="4">
    <source>
        <dbReference type="Proteomes" id="UP000006906"/>
    </source>
</evidence>
<feature type="region of interest" description="Disordered" evidence="2">
    <location>
        <begin position="129"/>
        <end position="158"/>
    </location>
</feature>
<evidence type="ECO:0000313" key="3">
    <source>
        <dbReference type="EMBL" id="PNW88013.1"/>
    </source>
</evidence>
<keyword evidence="4" id="KW-1185">Reference proteome</keyword>
<dbReference type="InParanoid" id="A0A2K3E5I1"/>
<protein>
    <submittedName>
        <fullName evidence="3">Uncharacterized protein</fullName>
    </submittedName>
</protein>
<dbReference type="RefSeq" id="XP_042928209.1">
    <property type="nucleotide sequence ID" value="XM_043058295.1"/>
</dbReference>
<keyword evidence="1" id="KW-0175">Coiled coil</keyword>
<accession>A0A2K3E5I1</accession>
<gene>
    <name evidence="3" type="ORF">CHLRE_01g010816v5</name>
</gene>